<sequence length="292" mass="33894">MITSENLNLKKSIQIFDPINSGGNNSRIRLSSGTFQKIELEDDKVKYRSGAFLPKEPWRQTNTTEYNLLFSNEAMSKPKTWDIGSHIAIVRIPDYALLPLEKFNFRSIETVEEYQSIVSNLEGEKVIKEVLNRLSNYILNPQNLEILGIQVTEPNFKTVTVNYYGNYNEKLFVGMHLDSWDKAPLRRRHKSRNRICINLGQEDRFFLFINLTLMDMFRHLGLSETEDIHKHYRGTEIGYEFMLRYPSYPVVQLRVAPGEAYIAPTDNIIHEASTIGNHYPDITLTFLGYFGI</sequence>
<dbReference type="Proteomes" id="UP000604661">
    <property type="component" value="Unassembled WGS sequence"/>
</dbReference>
<evidence type="ECO:0000313" key="1">
    <source>
        <dbReference type="EMBL" id="MBD2561728.1"/>
    </source>
</evidence>
<dbReference type="EMBL" id="JACJTE010000013">
    <property type="protein sequence ID" value="MBD2561728.1"/>
    <property type="molecule type" value="Genomic_DNA"/>
</dbReference>
<evidence type="ECO:0000313" key="2">
    <source>
        <dbReference type="Proteomes" id="UP000604661"/>
    </source>
</evidence>
<reference evidence="1 2" key="1">
    <citation type="journal article" date="2020" name="ISME J.">
        <title>Comparative genomics reveals insights into cyanobacterial evolution and habitat adaptation.</title>
        <authorList>
            <person name="Chen M.Y."/>
            <person name="Teng W.K."/>
            <person name="Zhao L."/>
            <person name="Hu C.X."/>
            <person name="Zhou Y.K."/>
            <person name="Han B.P."/>
            <person name="Song L.R."/>
            <person name="Shu W.S."/>
        </authorList>
    </citation>
    <scope>NUCLEOTIDE SEQUENCE [LARGE SCALE GENOMIC DNA]</scope>
    <source>
        <strain evidence="1 2">FACHB-391</strain>
    </source>
</reference>
<keyword evidence="2" id="KW-1185">Reference proteome</keyword>
<organism evidence="1 2">
    <name type="scientific">Nostoc linckia FACHB-391</name>
    <dbReference type="NCBI Taxonomy" id="2692906"/>
    <lineage>
        <taxon>Bacteria</taxon>
        <taxon>Bacillati</taxon>
        <taxon>Cyanobacteriota</taxon>
        <taxon>Cyanophyceae</taxon>
        <taxon>Nostocales</taxon>
        <taxon>Nostocaceae</taxon>
        <taxon>Nostoc</taxon>
    </lineage>
</organism>
<proteinExistence type="predicted"/>
<dbReference type="RefSeq" id="WP_206758371.1">
    <property type="nucleotide sequence ID" value="NZ_JACJTE010000013.1"/>
</dbReference>
<gene>
    <name evidence="1" type="ORF">H6G95_14120</name>
</gene>
<comment type="caution">
    <text evidence="1">The sequence shown here is derived from an EMBL/GenBank/DDBJ whole genome shotgun (WGS) entry which is preliminary data.</text>
</comment>
<protein>
    <submittedName>
        <fullName evidence="1">Uncharacterized protein</fullName>
    </submittedName>
</protein>
<accession>A0ABR8EX11</accession>
<name>A0ABR8EX11_NOSLI</name>